<dbReference type="Pfam" id="PF05699">
    <property type="entry name" value="Dimer_Tnp_hAT"/>
    <property type="match status" value="1"/>
</dbReference>
<dbReference type="AlphaFoldDB" id="A0A3M7SU84"/>
<evidence type="ECO:0000313" key="3">
    <source>
        <dbReference type="Proteomes" id="UP000276133"/>
    </source>
</evidence>
<feature type="domain" description="HAT C-terminal dimerisation" evidence="1">
    <location>
        <begin position="31"/>
        <end position="64"/>
    </location>
</feature>
<accession>A0A3M7SU84</accession>
<sequence length="94" mass="11055">MRIDGIETINCVKEIFLELIRDRKEHQKSAQTFWTTNSSRLPTLSKSAKKIFSIPVSSAFVESFRICISFLETWDQIKKNKKMELTFENILKQI</sequence>
<protein>
    <recommendedName>
        <fullName evidence="1">HAT C-terminal dimerisation domain-containing protein</fullName>
    </recommendedName>
</protein>
<keyword evidence="3" id="KW-1185">Reference proteome</keyword>
<comment type="caution">
    <text evidence="2">The sequence shown here is derived from an EMBL/GenBank/DDBJ whole genome shotgun (WGS) entry which is preliminary data.</text>
</comment>
<dbReference type="GO" id="GO:0046983">
    <property type="term" value="F:protein dimerization activity"/>
    <property type="evidence" value="ECO:0007669"/>
    <property type="project" value="InterPro"/>
</dbReference>
<gene>
    <name evidence="2" type="ORF">BpHYR1_031377</name>
</gene>
<reference evidence="2 3" key="1">
    <citation type="journal article" date="2018" name="Sci. Rep.">
        <title>Genomic signatures of local adaptation to the degree of environmental predictability in rotifers.</title>
        <authorList>
            <person name="Franch-Gras L."/>
            <person name="Hahn C."/>
            <person name="Garcia-Roger E.M."/>
            <person name="Carmona M.J."/>
            <person name="Serra M."/>
            <person name="Gomez A."/>
        </authorList>
    </citation>
    <scope>NUCLEOTIDE SEQUENCE [LARGE SCALE GENOMIC DNA]</scope>
    <source>
        <strain evidence="2">HYR1</strain>
    </source>
</reference>
<dbReference type="InterPro" id="IPR008906">
    <property type="entry name" value="HATC_C_dom"/>
</dbReference>
<evidence type="ECO:0000313" key="2">
    <source>
        <dbReference type="EMBL" id="RNA39150.1"/>
    </source>
</evidence>
<proteinExistence type="predicted"/>
<dbReference type="Proteomes" id="UP000276133">
    <property type="component" value="Unassembled WGS sequence"/>
</dbReference>
<name>A0A3M7SU84_BRAPC</name>
<evidence type="ECO:0000259" key="1">
    <source>
        <dbReference type="Pfam" id="PF05699"/>
    </source>
</evidence>
<dbReference type="OrthoDB" id="10057873at2759"/>
<dbReference type="EMBL" id="REGN01000780">
    <property type="protein sequence ID" value="RNA39150.1"/>
    <property type="molecule type" value="Genomic_DNA"/>
</dbReference>
<organism evidence="2 3">
    <name type="scientific">Brachionus plicatilis</name>
    <name type="common">Marine rotifer</name>
    <name type="synonym">Brachionus muelleri</name>
    <dbReference type="NCBI Taxonomy" id="10195"/>
    <lineage>
        <taxon>Eukaryota</taxon>
        <taxon>Metazoa</taxon>
        <taxon>Spiralia</taxon>
        <taxon>Gnathifera</taxon>
        <taxon>Rotifera</taxon>
        <taxon>Eurotatoria</taxon>
        <taxon>Monogononta</taxon>
        <taxon>Pseudotrocha</taxon>
        <taxon>Ploima</taxon>
        <taxon>Brachionidae</taxon>
        <taxon>Brachionus</taxon>
    </lineage>
</organism>